<evidence type="ECO:0000313" key="4">
    <source>
        <dbReference type="Proteomes" id="UP000291189"/>
    </source>
</evidence>
<accession>A0A4Q5J901</accession>
<dbReference type="AlphaFoldDB" id="A0A4Q5J901"/>
<organism evidence="3 4">
    <name type="scientific">Nocardioides iriomotensis</name>
    <dbReference type="NCBI Taxonomy" id="715784"/>
    <lineage>
        <taxon>Bacteria</taxon>
        <taxon>Bacillati</taxon>
        <taxon>Actinomycetota</taxon>
        <taxon>Actinomycetes</taxon>
        <taxon>Propionibacteriales</taxon>
        <taxon>Nocardioidaceae</taxon>
        <taxon>Nocardioides</taxon>
    </lineage>
</organism>
<dbReference type="EMBL" id="SDPU01000011">
    <property type="protein sequence ID" value="RYU14369.1"/>
    <property type="molecule type" value="Genomic_DNA"/>
</dbReference>
<proteinExistence type="predicted"/>
<feature type="compositionally biased region" description="Basic and acidic residues" evidence="1">
    <location>
        <begin position="75"/>
        <end position="87"/>
    </location>
</feature>
<feature type="region of interest" description="Disordered" evidence="1">
    <location>
        <begin position="66"/>
        <end position="87"/>
    </location>
</feature>
<dbReference type="OrthoDB" id="4246706at2"/>
<dbReference type="InterPro" id="IPR011528">
    <property type="entry name" value="NERD"/>
</dbReference>
<evidence type="ECO:0000313" key="3">
    <source>
        <dbReference type="EMBL" id="RYU14369.1"/>
    </source>
</evidence>
<comment type="caution">
    <text evidence="3">The sequence shown here is derived from an EMBL/GenBank/DDBJ whole genome shotgun (WGS) entry which is preliminary data.</text>
</comment>
<evidence type="ECO:0000259" key="2">
    <source>
        <dbReference type="PROSITE" id="PS50965"/>
    </source>
</evidence>
<keyword evidence="4" id="KW-1185">Reference proteome</keyword>
<sequence>MRLRYAGVCRVCDRELPARTEAIYERSNRTVRCLTHHTSPAAAISPPATPMPTDEARDAVEATMTVDPGIPGASARREFERRRATREDRIRARHPKLGGLILAWSDEPQSTTAWDTGADGEERLGRSLNELAGDSLHVLHDRRIPRSRANIDHLAVTPNGVFVIDAKKYNGRPQLKVEGGLIRPRVEKLMVGSRDCTKLVDGVLKQVDLVRDIVGANVPVHGVLCFVAADWPLIGGAFMTRGIDVLWPNRLYPRLMSKGPLGSSELQELHRELASALPPA</sequence>
<reference evidence="3 4" key="1">
    <citation type="submission" date="2019-01" db="EMBL/GenBank/DDBJ databases">
        <title>Nocardioides guangzhouensis sp. nov., an actinobacterium isolated from soil.</title>
        <authorList>
            <person name="Fu Y."/>
            <person name="Cai Y."/>
            <person name="Lin Z."/>
            <person name="Chen P."/>
        </authorList>
    </citation>
    <scope>NUCLEOTIDE SEQUENCE [LARGE SCALE GENOMIC DNA]</scope>
    <source>
        <strain evidence="3 4">NBRC 105384</strain>
    </source>
</reference>
<feature type="domain" description="NERD" evidence="2">
    <location>
        <begin position="116"/>
        <end position="233"/>
    </location>
</feature>
<evidence type="ECO:0000256" key="1">
    <source>
        <dbReference type="SAM" id="MobiDB-lite"/>
    </source>
</evidence>
<dbReference type="Pfam" id="PF08378">
    <property type="entry name" value="NERD"/>
    <property type="match status" value="1"/>
</dbReference>
<gene>
    <name evidence="3" type="ORF">ETU37_03840</name>
</gene>
<protein>
    <submittedName>
        <fullName evidence="3">NERD domain-containing protein</fullName>
    </submittedName>
</protein>
<name>A0A4Q5J901_9ACTN</name>
<dbReference type="Proteomes" id="UP000291189">
    <property type="component" value="Unassembled WGS sequence"/>
</dbReference>
<dbReference type="PROSITE" id="PS50965">
    <property type="entry name" value="NERD"/>
    <property type="match status" value="1"/>
</dbReference>